<comment type="similarity">
    <text evidence="3">Belongs to the DHNA family.</text>
</comment>
<dbReference type="RefSeq" id="WP_331703081.1">
    <property type="nucleotide sequence ID" value="NZ_JAZHBO010000001.1"/>
</dbReference>
<dbReference type="NCBIfam" id="TIGR00526">
    <property type="entry name" value="folB_dom"/>
    <property type="match status" value="1"/>
</dbReference>
<comment type="pathway">
    <text evidence="2">Cofactor biosynthesis; tetrahydrofolate biosynthesis; 2-amino-4-hydroxy-6-hydroxymethyl-7,8-dihydropteridine diphosphate from 7,8-dihydroneopterin triphosphate: step 3/4.</text>
</comment>
<dbReference type="InterPro" id="IPR043133">
    <property type="entry name" value="GTP-CH-I_C/QueF"/>
</dbReference>
<feature type="domain" description="Dihydroneopterin aldolase/epimerase" evidence="8">
    <location>
        <begin position="14"/>
        <end position="124"/>
    </location>
</feature>
<evidence type="ECO:0000256" key="3">
    <source>
        <dbReference type="ARBA" id="ARBA00005708"/>
    </source>
</evidence>
<dbReference type="EC" id="4.1.2.25" evidence="4"/>
<accession>A0ABU7UYA3</accession>
<evidence type="ECO:0000256" key="4">
    <source>
        <dbReference type="ARBA" id="ARBA00013043"/>
    </source>
</evidence>
<dbReference type="PANTHER" id="PTHR42844">
    <property type="entry name" value="DIHYDRONEOPTERIN ALDOLASE 1-RELATED"/>
    <property type="match status" value="1"/>
</dbReference>
<comment type="catalytic activity">
    <reaction evidence="1">
        <text>7,8-dihydroneopterin = 6-hydroxymethyl-7,8-dihydropterin + glycolaldehyde</text>
        <dbReference type="Rhea" id="RHEA:10540"/>
        <dbReference type="ChEBI" id="CHEBI:17001"/>
        <dbReference type="ChEBI" id="CHEBI:17071"/>
        <dbReference type="ChEBI" id="CHEBI:44841"/>
        <dbReference type="EC" id="4.1.2.25"/>
    </reaction>
</comment>
<dbReference type="InterPro" id="IPR006156">
    <property type="entry name" value="Dihydroneopterin_aldolase"/>
</dbReference>
<evidence type="ECO:0000256" key="2">
    <source>
        <dbReference type="ARBA" id="ARBA00005013"/>
    </source>
</evidence>
<keyword evidence="5" id="KW-0289">Folate biosynthesis</keyword>
<organism evidence="9 10">
    <name type="scientific">Aquilutibacter rugosus</name>
    <dbReference type="NCBI Taxonomy" id="3115820"/>
    <lineage>
        <taxon>Bacteria</taxon>
        <taxon>Pseudomonadati</taxon>
        <taxon>Pseudomonadota</taxon>
        <taxon>Gammaproteobacteria</taxon>
        <taxon>Lysobacterales</taxon>
        <taxon>Lysobacteraceae</taxon>
        <taxon>Aquilutibacter</taxon>
    </lineage>
</organism>
<dbReference type="InterPro" id="IPR006157">
    <property type="entry name" value="FolB_dom"/>
</dbReference>
<keyword evidence="6" id="KW-0456">Lyase</keyword>
<gene>
    <name evidence="9" type="ORF">V3390_01610</name>
</gene>
<sequence>MSNSTAWQLTGAAIVLDQYIVMANIGIYPRELEAPQRLALDVRLELGNHWSAQNDDISTVVDYDFIRQEIDGLVASRHFNLQETLVEAIVGVCMDQPAVTACTVRSSKLDIYENCRAVGIEVSACRSESKA</sequence>
<evidence type="ECO:0000259" key="8">
    <source>
        <dbReference type="SMART" id="SM00905"/>
    </source>
</evidence>
<dbReference type="Pfam" id="PF02152">
    <property type="entry name" value="FolB"/>
    <property type="match status" value="1"/>
</dbReference>
<keyword evidence="10" id="KW-1185">Reference proteome</keyword>
<protein>
    <recommendedName>
        <fullName evidence="4">dihydroneopterin aldolase</fullName>
        <ecNumber evidence="4">4.1.2.25</ecNumber>
    </recommendedName>
    <alternativeName>
        <fullName evidence="7">7,8-dihydroneopterin aldolase</fullName>
    </alternativeName>
</protein>
<evidence type="ECO:0000256" key="1">
    <source>
        <dbReference type="ARBA" id="ARBA00001353"/>
    </source>
</evidence>
<reference evidence="9 10" key="1">
    <citation type="submission" date="2024-01" db="EMBL/GenBank/DDBJ databases">
        <title>Novel species of the genus Luteimonas isolated from rivers.</title>
        <authorList>
            <person name="Lu H."/>
        </authorList>
    </citation>
    <scope>NUCLEOTIDE SEQUENCE [LARGE SCALE GENOMIC DNA]</scope>
    <source>
        <strain evidence="9 10">FXH3W</strain>
    </source>
</reference>
<dbReference type="PANTHER" id="PTHR42844:SF1">
    <property type="entry name" value="DIHYDRONEOPTERIN ALDOLASE 1-RELATED"/>
    <property type="match status" value="1"/>
</dbReference>
<dbReference type="SMART" id="SM00905">
    <property type="entry name" value="FolB"/>
    <property type="match status" value="1"/>
</dbReference>
<dbReference type="EMBL" id="JAZHBO010000001">
    <property type="protein sequence ID" value="MEF2154938.1"/>
    <property type="molecule type" value="Genomic_DNA"/>
</dbReference>
<evidence type="ECO:0000313" key="9">
    <source>
        <dbReference type="EMBL" id="MEF2154938.1"/>
    </source>
</evidence>
<comment type="caution">
    <text evidence="9">The sequence shown here is derived from an EMBL/GenBank/DDBJ whole genome shotgun (WGS) entry which is preliminary data.</text>
</comment>
<evidence type="ECO:0000256" key="7">
    <source>
        <dbReference type="ARBA" id="ARBA00032903"/>
    </source>
</evidence>
<proteinExistence type="inferred from homology"/>
<evidence type="ECO:0000256" key="6">
    <source>
        <dbReference type="ARBA" id="ARBA00023239"/>
    </source>
</evidence>
<name>A0ABU7UYA3_9GAMM</name>
<dbReference type="SUPFAM" id="SSF55620">
    <property type="entry name" value="Tetrahydrobiopterin biosynthesis enzymes-like"/>
    <property type="match status" value="1"/>
</dbReference>
<dbReference type="Gene3D" id="3.30.1130.10">
    <property type="match status" value="1"/>
</dbReference>
<dbReference type="Proteomes" id="UP001356170">
    <property type="component" value="Unassembled WGS sequence"/>
</dbReference>
<evidence type="ECO:0000256" key="5">
    <source>
        <dbReference type="ARBA" id="ARBA00022909"/>
    </source>
</evidence>
<evidence type="ECO:0000313" key="10">
    <source>
        <dbReference type="Proteomes" id="UP001356170"/>
    </source>
</evidence>